<dbReference type="InterPro" id="IPR027385">
    <property type="entry name" value="Beta-barrel_OMP"/>
</dbReference>
<feature type="signal peptide" evidence="5">
    <location>
        <begin position="1"/>
        <end position="26"/>
    </location>
</feature>
<comment type="similarity">
    <text evidence="4">Belongs to the Omp25/RopB family.</text>
</comment>
<protein>
    <submittedName>
        <fullName evidence="7">Opacity protein</fullName>
    </submittedName>
</protein>
<keyword evidence="2 5" id="KW-0732">Signal</keyword>
<feature type="chain" id="PRO_5011682429" evidence="5">
    <location>
        <begin position="27"/>
        <end position="205"/>
    </location>
</feature>
<sequence>MFLSSFTTKPARLAIPLVLSASVASAGGMAEPVVVPEPVAVPVAAPLPTGSDWTGFYAGAQLGYGQLKSDGLSTDPDGLMYGVHAGYLYDLGTWVVGGEIDYDISDIEEEGDDVALDSVLRGKVRVGYDAGDWLPYLTAGVASATTSGALDASDTGAFGGLGLDYRVSDSIRVGAEVLQHSFPEFDNNDFDIDATTAALRVSFEF</sequence>
<evidence type="ECO:0000256" key="5">
    <source>
        <dbReference type="SAM" id="SignalP"/>
    </source>
</evidence>
<comment type="subcellular location">
    <subcellularLocation>
        <location evidence="1">Membrane</location>
    </subcellularLocation>
</comment>
<dbReference type="STRING" id="1123755.SAMN05444714_1421"/>
<dbReference type="PANTHER" id="PTHR34001">
    <property type="entry name" value="BLL7405 PROTEIN"/>
    <property type="match status" value="1"/>
</dbReference>
<evidence type="ECO:0000313" key="7">
    <source>
        <dbReference type="EMBL" id="SFS12459.1"/>
    </source>
</evidence>
<evidence type="ECO:0000256" key="2">
    <source>
        <dbReference type="ARBA" id="ARBA00022729"/>
    </source>
</evidence>
<dbReference type="SUPFAM" id="SSF56925">
    <property type="entry name" value="OMPA-like"/>
    <property type="match status" value="1"/>
</dbReference>
<dbReference type="OrthoDB" id="268975at2"/>
<dbReference type="InterPro" id="IPR011250">
    <property type="entry name" value="OMP/PagP_B-barrel"/>
</dbReference>
<accession>A0A1I6M9T2</accession>
<name>A0A1I6M9T2_9RHOB</name>
<dbReference type="AlphaFoldDB" id="A0A1I6M9T2"/>
<dbReference type="InterPro" id="IPR051692">
    <property type="entry name" value="OMP-like"/>
</dbReference>
<dbReference type="RefSeq" id="WP_090205724.1">
    <property type="nucleotide sequence ID" value="NZ_FOZM01000001.1"/>
</dbReference>
<evidence type="ECO:0000259" key="6">
    <source>
        <dbReference type="Pfam" id="PF13505"/>
    </source>
</evidence>
<dbReference type="Proteomes" id="UP000198926">
    <property type="component" value="Unassembled WGS sequence"/>
</dbReference>
<dbReference type="Gene3D" id="2.40.160.20">
    <property type="match status" value="1"/>
</dbReference>
<proteinExistence type="inferred from homology"/>
<keyword evidence="3" id="KW-0472">Membrane</keyword>
<dbReference type="GO" id="GO:0016020">
    <property type="term" value="C:membrane"/>
    <property type="evidence" value="ECO:0007669"/>
    <property type="project" value="UniProtKB-SubCell"/>
</dbReference>
<dbReference type="PANTHER" id="PTHR34001:SF3">
    <property type="entry name" value="BLL7405 PROTEIN"/>
    <property type="match status" value="1"/>
</dbReference>
<evidence type="ECO:0000256" key="1">
    <source>
        <dbReference type="ARBA" id="ARBA00004370"/>
    </source>
</evidence>
<gene>
    <name evidence="7" type="ORF">SAMN05444714_1421</name>
</gene>
<evidence type="ECO:0000256" key="3">
    <source>
        <dbReference type="ARBA" id="ARBA00023136"/>
    </source>
</evidence>
<evidence type="ECO:0000256" key="4">
    <source>
        <dbReference type="ARBA" id="ARBA00038306"/>
    </source>
</evidence>
<evidence type="ECO:0000313" key="8">
    <source>
        <dbReference type="Proteomes" id="UP000198926"/>
    </source>
</evidence>
<dbReference type="Pfam" id="PF13505">
    <property type="entry name" value="OMP_b-brl"/>
    <property type="match status" value="1"/>
</dbReference>
<organism evidence="7 8">
    <name type="scientific">Yoonia litorea</name>
    <dbReference type="NCBI Taxonomy" id="1123755"/>
    <lineage>
        <taxon>Bacteria</taxon>
        <taxon>Pseudomonadati</taxon>
        <taxon>Pseudomonadota</taxon>
        <taxon>Alphaproteobacteria</taxon>
        <taxon>Rhodobacterales</taxon>
        <taxon>Paracoccaceae</taxon>
        <taxon>Yoonia</taxon>
    </lineage>
</organism>
<dbReference type="EMBL" id="FOZM01000001">
    <property type="protein sequence ID" value="SFS12459.1"/>
    <property type="molecule type" value="Genomic_DNA"/>
</dbReference>
<reference evidence="7 8" key="1">
    <citation type="submission" date="2016-10" db="EMBL/GenBank/DDBJ databases">
        <authorList>
            <person name="de Groot N.N."/>
        </authorList>
    </citation>
    <scope>NUCLEOTIDE SEQUENCE [LARGE SCALE GENOMIC DNA]</scope>
    <source>
        <strain evidence="7 8">DSM 29433</strain>
    </source>
</reference>
<keyword evidence="8" id="KW-1185">Reference proteome</keyword>
<feature type="domain" description="Outer membrane protein beta-barrel" evidence="6">
    <location>
        <begin position="43"/>
        <end position="205"/>
    </location>
</feature>